<accession>A0ABN8VUG3</accession>
<proteinExistence type="predicted"/>
<gene>
    <name evidence="2" type="ORF">NSPWAT_0601</name>
</gene>
<evidence type="ECO:0000256" key="1">
    <source>
        <dbReference type="SAM" id="SignalP"/>
    </source>
</evidence>
<keyword evidence="1" id="KW-0732">Signal</keyword>
<dbReference type="InterPro" id="IPR021516">
    <property type="entry name" value="DUF3179"/>
</dbReference>
<evidence type="ECO:0000313" key="2">
    <source>
        <dbReference type="EMBL" id="CAI2717460.1"/>
    </source>
</evidence>
<keyword evidence="3" id="KW-1185">Reference proteome</keyword>
<dbReference type="Proteomes" id="UP001157733">
    <property type="component" value="Chromosome"/>
</dbReference>
<dbReference type="Pfam" id="PF11376">
    <property type="entry name" value="DUF3179"/>
    <property type="match status" value="1"/>
</dbReference>
<feature type="signal peptide" evidence="1">
    <location>
        <begin position="1"/>
        <end position="26"/>
    </location>
</feature>
<protein>
    <recommendedName>
        <fullName evidence="4">DUF3179 domain-containing protein</fullName>
    </recommendedName>
</protein>
<reference evidence="2 3" key="1">
    <citation type="submission" date="2022-09" db="EMBL/GenBank/DDBJ databases">
        <authorList>
            <person name="Kop L."/>
        </authorList>
    </citation>
    <scope>NUCLEOTIDE SEQUENCE [LARGE SCALE GENOMIC DNA]</scope>
    <source>
        <strain evidence="2 3">347</strain>
    </source>
</reference>
<name>A0ABN8VUG3_9BACT</name>
<evidence type="ECO:0008006" key="4">
    <source>
        <dbReference type="Google" id="ProtNLM"/>
    </source>
</evidence>
<dbReference type="EMBL" id="OX336137">
    <property type="protein sequence ID" value="CAI2717460.1"/>
    <property type="molecule type" value="Genomic_DNA"/>
</dbReference>
<feature type="chain" id="PRO_5046300767" description="DUF3179 domain-containing protein" evidence="1">
    <location>
        <begin position="27"/>
        <end position="310"/>
    </location>
</feature>
<organism evidence="2 3">
    <name type="scientific">Nitrospina watsonii</name>
    <dbReference type="NCBI Taxonomy" id="1323948"/>
    <lineage>
        <taxon>Bacteria</taxon>
        <taxon>Pseudomonadati</taxon>
        <taxon>Nitrospinota/Tectimicrobiota group</taxon>
        <taxon>Nitrospinota</taxon>
        <taxon>Nitrospinia</taxon>
        <taxon>Nitrospinales</taxon>
        <taxon>Nitrospinaceae</taxon>
        <taxon>Nitrospina</taxon>
    </lineage>
</organism>
<evidence type="ECO:0000313" key="3">
    <source>
        <dbReference type="Proteomes" id="UP001157733"/>
    </source>
</evidence>
<sequence length="310" mass="34547">MGVVCMRTSSKNFLLLAGLLALTAWDFSKHSVPLNEIESGGPPKDGIPAIDKPRFVFAEQQGAQFLENSDRVLGLVVEGKTKAYPIKILNWHEIVNDRISGRDVVVTFCPLCGTGMVFSRDVAQRTLTFGVSGLLYQSDVLLYDRQTESLWSQIQQEAVAGPMTGARLDLLPSTHTTWGHWKTKHPDTLLLSTETGYARDYDRDPYEAYYKSQRLMFGVSHVSARYPPKEQVIGIVIEGKAKAYPFSELSRVEMPVLDVVEGRPLRVVFDAASRTAVIEDKAGRELPSVVGFWFAWYAFHPETAVFSASP</sequence>